<name>A0ABY1R4P6_9FLAO</name>
<accession>A0ABY1R4P6</accession>
<keyword evidence="2" id="KW-0812">Transmembrane</keyword>
<keyword evidence="4" id="KW-1185">Reference proteome</keyword>
<proteinExistence type="predicted"/>
<evidence type="ECO:0000256" key="2">
    <source>
        <dbReference type="SAM" id="Phobius"/>
    </source>
</evidence>
<keyword evidence="2" id="KW-1133">Transmembrane helix</keyword>
<dbReference type="Proteomes" id="UP001158050">
    <property type="component" value="Unassembled WGS sequence"/>
</dbReference>
<keyword evidence="2" id="KW-0472">Membrane</keyword>
<feature type="compositionally biased region" description="Basic and acidic residues" evidence="1">
    <location>
        <begin position="266"/>
        <end position="275"/>
    </location>
</feature>
<evidence type="ECO:0000256" key="1">
    <source>
        <dbReference type="SAM" id="MobiDB-lite"/>
    </source>
</evidence>
<protein>
    <submittedName>
        <fullName evidence="3">Uncharacterized protein</fullName>
    </submittedName>
</protein>
<reference evidence="3 4" key="1">
    <citation type="submission" date="2017-05" db="EMBL/GenBank/DDBJ databases">
        <authorList>
            <person name="Varghese N."/>
            <person name="Submissions S."/>
        </authorList>
    </citation>
    <scope>NUCLEOTIDE SEQUENCE [LARGE SCALE GENOMIC DNA]</scope>
    <source>
        <strain evidence="3 4">DSM 18015</strain>
    </source>
</reference>
<sequence length="282" mass="31578">MKVVKYTLGVFFILGGIGSISQGIMIAGLLMCVLGALFLPPVSEQLKEKFKIWRSKGIRYVFYIVILGIIGAFLPIDELDAQALKEKSFMVSQKDENPKEDAQSNKKSNFKTCNFVGGDFYIIPDLIAVDIYTNLQEKGFSVNKNIKNEGIDIHCSLSYGGLKYDVIVTGCTPSDIISVETTAMDASGNNSEAIKSFLGYMATLQYKNSKPQEAREWVENNLNKDGAETTIEGITFSIHKSKYSKFMRMQIKEDQEEIIDDNQLEEPSKEKKIRFDGNGNIK</sequence>
<dbReference type="EMBL" id="FXUO01000007">
    <property type="protein sequence ID" value="SMP95465.1"/>
    <property type="molecule type" value="Genomic_DNA"/>
</dbReference>
<evidence type="ECO:0000313" key="4">
    <source>
        <dbReference type="Proteomes" id="UP001158050"/>
    </source>
</evidence>
<feature type="transmembrane region" description="Helical" evidence="2">
    <location>
        <begin position="6"/>
        <end position="39"/>
    </location>
</feature>
<evidence type="ECO:0000313" key="3">
    <source>
        <dbReference type="EMBL" id="SMP95465.1"/>
    </source>
</evidence>
<organism evidence="3 4">
    <name type="scientific">Epilithonimonas pallida</name>
    <dbReference type="NCBI Taxonomy" id="373671"/>
    <lineage>
        <taxon>Bacteria</taxon>
        <taxon>Pseudomonadati</taxon>
        <taxon>Bacteroidota</taxon>
        <taxon>Flavobacteriia</taxon>
        <taxon>Flavobacteriales</taxon>
        <taxon>Weeksellaceae</taxon>
        <taxon>Chryseobacterium group</taxon>
        <taxon>Epilithonimonas</taxon>
    </lineage>
</organism>
<comment type="caution">
    <text evidence="3">The sequence shown here is derived from an EMBL/GenBank/DDBJ whole genome shotgun (WGS) entry which is preliminary data.</text>
</comment>
<feature type="region of interest" description="Disordered" evidence="1">
    <location>
        <begin position="257"/>
        <end position="282"/>
    </location>
</feature>
<dbReference type="RefSeq" id="WP_283417536.1">
    <property type="nucleotide sequence ID" value="NZ_FXUO01000007.1"/>
</dbReference>
<feature type="transmembrane region" description="Helical" evidence="2">
    <location>
        <begin position="60"/>
        <end position="76"/>
    </location>
</feature>
<gene>
    <name evidence="3" type="ORF">SAMN05421679_107135</name>
</gene>